<name>K9UBF5_CHAP6</name>
<evidence type="ECO:0000313" key="2">
    <source>
        <dbReference type="Proteomes" id="UP000010366"/>
    </source>
</evidence>
<dbReference type="HOGENOM" id="CLU_119493_0_0_3"/>
<dbReference type="EMBL" id="CP003600">
    <property type="protein sequence ID" value="AFY92427.1"/>
    <property type="molecule type" value="Genomic_DNA"/>
</dbReference>
<proteinExistence type="predicted"/>
<evidence type="ECO:0000313" key="1">
    <source>
        <dbReference type="EMBL" id="AFY92427.1"/>
    </source>
</evidence>
<keyword evidence="2" id="KW-1185">Reference proteome</keyword>
<dbReference type="AlphaFoldDB" id="K9UBF5"/>
<dbReference type="InterPro" id="IPR053860">
    <property type="entry name" value="DUF6932"/>
</dbReference>
<gene>
    <name evidence="1" type="ORF">Cha6605_1212</name>
</gene>
<reference evidence="1 2" key="1">
    <citation type="submission" date="2012-05" db="EMBL/GenBank/DDBJ databases">
        <title>Finished chromosome of genome of Chamaesiphon sp. PCC 6605.</title>
        <authorList>
            <consortium name="US DOE Joint Genome Institute"/>
            <person name="Gugger M."/>
            <person name="Coursin T."/>
            <person name="Rippka R."/>
            <person name="Tandeau De Marsac N."/>
            <person name="Huntemann M."/>
            <person name="Wei C.-L."/>
            <person name="Han J."/>
            <person name="Detter J.C."/>
            <person name="Han C."/>
            <person name="Tapia R."/>
            <person name="Chen A."/>
            <person name="Kyrpides N."/>
            <person name="Mavromatis K."/>
            <person name="Markowitz V."/>
            <person name="Szeto E."/>
            <person name="Ivanova N."/>
            <person name="Pagani I."/>
            <person name="Pati A."/>
            <person name="Goodwin L."/>
            <person name="Nordberg H.P."/>
            <person name="Cantor M.N."/>
            <person name="Hua S.X."/>
            <person name="Woyke T."/>
            <person name="Kerfeld C.A."/>
        </authorList>
    </citation>
    <scope>NUCLEOTIDE SEQUENCE [LARGE SCALE GENOMIC DNA]</scope>
    <source>
        <strain evidence="2">ATCC 27169 / PCC 6605</strain>
    </source>
</reference>
<dbReference type="eggNOG" id="ENOG5032V0S">
    <property type="taxonomic scope" value="Bacteria"/>
</dbReference>
<dbReference type="Pfam" id="PF22014">
    <property type="entry name" value="DUF6932"/>
    <property type="match status" value="1"/>
</dbReference>
<dbReference type="OrthoDB" id="572713at2"/>
<dbReference type="Proteomes" id="UP000010366">
    <property type="component" value="Chromosome"/>
</dbReference>
<sequence>MPPFNELGYLPPGVYEIRWPELMERFATNPQRQRIVTGLAAALRKLAIAGCTRVVIGGSFISAKAEPRDFDAYYDNFGLDFELLDALFVEHTDSQQDVFCGELFPTIGYDRFLQTDKEGNPRGVVALDPRELIS</sequence>
<accession>K9UBF5</accession>
<protein>
    <submittedName>
        <fullName evidence="1">Uncharacterized protein</fullName>
    </submittedName>
</protein>
<dbReference type="RefSeq" id="WP_015158613.1">
    <property type="nucleotide sequence ID" value="NC_019697.1"/>
</dbReference>
<organism evidence="1 2">
    <name type="scientific">Chamaesiphon minutus (strain ATCC 27169 / PCC 6605)</name>
    <dbReference type="NCBI Taxonomy" id="1173020"/>
    <lineage>
        <taxon>Bacteria</taxon>
        <taxon>Bacillati</taxon>
        <taxon>Cyanobacteriota</taxon>
        <taxon>Cyanophyceae</taxon>
        <taxon>Gomontiellales</taxon>
        <taxon>Chamaesiphonaceae</taxon>
        <taxon>Chamaesiphon</taxon>
    </lineage>
</organism>
<dbReference type="KEGG" id="cmp:Cha6605_1212"/>
<dbReference type="STRING" id="1173020.Cha6605_1212"/>